<dbReference type="KEGG" id="aaco:K1I37_04005"/>
<dbReference type="InterPro" id="IPR024185">
    <property type="entry name" value="FTHF_cligase-like_sf"/>
</dbReference>
<reference evidence="6" key="1">
    <citation type="journal article" date="2022" name="G3 (Bethesda)">
        <title>Unveiling the complete genome sequence of Alicyclobacillus acidoterrestris DSM 3922T, a taint-producing strain.</title>
        <authorList>
            <person name="Leonardo I.C."/>
            <person name="Barreto Crespo M.T."/>
            <person name="Gaspar F.B."/>
        </authorList>
    </citation>
    <scope>NUCLEOTIDE SEQUENCE [LARGE SCALE GENOMIC DNA]</scope>
    <source>
        <strain evidence="6">DSM 3922</strain>
    </source>
</reference>
<accession>T0D363</accession>
<dbReference type="GO" id="GO:0035999">
    <property type="term" value="P:tetrahydrofolate interconversion"/>
    <property type="evidence" value="ECO:0007669"/>
    <property type="project" value="TreeGrafter"/>
</dbReference>
<dbReference type="eggNOG" id="COG0212">
    <property type="taxonomic scope" value="Bacteria"/>
</dbReference>
<dbReference type="Gene3D" id="3.40.50.10420">
    <property type="entry name" value="NagB/RpiA/CoA transferase-like"/>
    <property type="match status" value="1"/>
</dbReference>
<keyword evidence="4" id="KW-0479">Metal-binding</keyword>
<keyword evidence="4" id="KW-0460">Magnesium</keyword>
<dbReference type="PANTHER" id="PTHR23407:SF1">
    <property type="entry name" value="5-FORMYLTETRAHYDROFOLATE CYCLO-LIGASE"/>
    <property type="match status" value="1"/>
</dbReference>
<dbReference type="PIRSF" id="PIRSF006806">
    <property type="entry name" value="FTHF_cligase"/>
    <property type="match status" value="1"/>
</dbReference>
<keyword evidence="6" id="KW-1185">Reference proteome</keyword>
<keyword evidence="2 4" id="KW-0547">Nucleotide-binding</keyword>
<protein>
    <recommendedName>
        <fullName evidence="4">5-formyltetrahydrofolate cyclo-ligase</fullName>
        <ecNumber evidence="4">6.3.3.2</ecNumber>
    </recommendedName>
</protein>
<dbReference type="EMBL" id="CP080467">
    <property type="protein sequence ID" value="UNO49707.1"/>
    <property type="molecule type" value="Genomic_DNA"/>
</dbReference>
<dbReference type="PANTHER" id="PTHR23407">
    <property type="entry name" value="ATPASE INHIBITOR/5-FORMYLTETRAHYDROFOLATE CYCLO-LIGASE"/>
    <property type="match status" value="1"/>
</dbReference>
<dbReference type="GO" id="GO:0005524">
    <property type="term" value="F:ATP binding"/>
    <property type="evidence" value="ECO:0007669"/>
    <property type="project" value="UniProtKB-KW"/>
</dbReference>
<evidence type="ECO:0000256" key="1">
    <source>
        <dbReference type="ARBA" id="ARBA00010638"/>
    </source>
</evidence>
<dbReference type="SUPFAM" id="SSF100950">
    <property type="entry name" value="NagB/RpiA/CoA transferase-like"/>
    <property type="match status" value="1"/>
</dbReference>
<dbReference type="RefSeq" id="WP_021297403.1">
    <property type="nucleotide sequence ID" value="NZ_AURB01000151.1"/>
</dbReference>
<keyword evidence="5" id="KW-0436">Ligase</keyword>
<dbReference type="Proteomes" id="UP000829401">
    <property type="component" value="Chromosome"/>
</dbReference>
<dbReference type="NCBIfam" id="TIGR02727">
    <property type="entry name" value="MTHFS_bact"/>
    <property type="match status" value="1"/>
</dbReference>
<sequence>MLTVEAEKEHLRQLLKRDRMSLTENERHRAQLAICAAVLDFCEGYARSRQSCDKPLTIGLYAAVRGEVDVSACFAGLRERGWRIVYPRVQALGAMEMFVVDKAHHLVPGAYGILEPPADALPVQKEQLDVLLVPGLGFTQEGWRLGYGGGYYDRYLAGALDVCTVGIGFQRQVRAALPVAAHDRRLNYLITEEGVVNCWDPTSVSS</sequence>
<evidence type="ECO:0000256" key="3">
    <source>
        <dbReference type="ARBA" id="ARBA00022840"/>
    </source>
</evidence>
<dbReference type="AlphaFoldDB" id="T0D363"/>
<evidence type="ECO:0000313" key="6">
    <source>
        <dbReference type="Proteomes" id="UP000829401"/>
    </source>
</evidence>
<dbReference type="InterPro" id="IPR037171">
    <property type="entry name" value="NagB/RpiA_transferase-like"/>
</dbReference>
<dbReference type="GO" id="GO:0046872">
    <property type="term" value="F:metal ion binding"/>
    <property type="evidence" value="ECO:0007669"/>
    <property type="project" value="UniProtKB-KW"/>
</dbReference>
<evidence type="ECO:0000313" key="5">
    <source>
        <dbReference type="EMBL" id="UNO49707.1"/>
    </source>
</evidence>
<dbReference type="OrthoDB" id="9801938at2"/>
<organism evidence="5 6">
    <name type="scientific">Alicyclobacillus acidoterrestris (strain ATCC 49025 / DSM 3922 / CIP 106132 / NCIMB 13137 / GD3B)</name>
    <dbReference type="NCBI Taxonomy" id="1356854"/>
    <lineage>
        <taxon>Bacteria</taxon>
        <taxon>Bacillati</taxon>
        <taxon>Bacillota</taxon>
        <taxon>Bacilli</taxon>
        <taxon>Bacillales</taxon>
        <taxon>Alicyclobacillaceae</taxon>
        <taxon>Alicyclobacillus</taxon>
    </lineage>
</organism>
<dbReference type="InterPro" id="IPR002698">
    <property type="entry name" value="FTHF_cligase"/>
</dbReference>
<keyword evidence="3 4" id="KW-0067">ATP-binding</keyword>
<name>T0D363_ALIAG</name>
<dbReference type="GO" id="GO:0009396">
    <property type="term" value="P:folic acid-containing compound biosynthetic process"/>
    <property type="evidence" value="ECO:0007669"/>
    <property type="project" value="TreeGrafter"/>
</dbReference>
<proteinExistence type="inferred from homology"/>
<dbReference type="GO" id="GO:0030272">
    <property type="term" value="F:5-formyltetrahydrofolate cyclo-ligase activity"/>
    <property type="evidence" value="ECO:0007669"/>
    <property type="project" value="UniProtKB-EC"/>
</dbReference>
<evidence type="ECO:0000256" key="4">
    <source>
        <dbReference type="RuleBase" id="RU361279"/>
    </source>
</evidence>
<dbReference type="Pfam" id="PF01812">
    <property type="entry name" value="5-FTHF_cyc-lig"/>
    <property type="match status" value="1"/>
</dbReference>
<accession>A0A9E6ZG15</accession>
<evidence type="ECO:0000256" key="2">
    <source>
        <dbReference type="ARBA" id="ARBA00022741"/>
    </source>
</evidence>
<dbReference type="STRING" id="1356854.N007_11775"/>
<comment type="cofactor">
    <cofactor evidence="4">
        <name>Mg(2+)</name>
        <dbReference type="ChEBI" id="CHEBI:18420"/>
    </cofactor>
</comment>
<gene>
    <name evidence="5" type="ORF">K1I37_04005</name>
</gene>
<dbReference type="EC" id="6.3.3.2" evidence="4"/>
<comment type="catalytic activity">
    <reaction evidence="4">
        <text>(6S)-5-formyl-5,6,7,8-tetrahydrofolate + ATP = (6R)-5,10-methenyltetrahydrofolate + ADP + phosphate</text>
        <dbReference type="Rhea" id="RHEA:10488"/>
        <dbReference type="ChEBI" id="CHEBI:30616"/>
        <dbReference type="ChEBI" id="CHEBI:43474"/>
        <dbReference type="ChEBI" id="CHEBI:57455"/>
        <dbReference type="ChEBI" id="CHEBI:57457"/>
        <dbReference type="ChEBI" id="CHEBI:456216"/>
        <dbReference type="EC" id="6.3.3.2"/>
    </reaction>
</comment>
<comment type="similarity">
    <text evidence="1 4">Belongs to the 5-formyltetrahydrofolate cyclo-ligase family.</text>
</comment>